<evidence type="ECO:0000259" key="2">
    <source>
        <dbReference type="Pfam" id="PF07727"/>
    </source>
</evidence>
<evidence type="ECO:0000313" key="3">
    <source>
        <dbReference type="EMBL" id="KAI5341559.1"/>
    </source>
</evidence>
<dbReference type="Proteomes" id="UP001054821">
    <property type="component" value="Chromosome 2"/>
</dbReference>
<evidence type="ECO:0000256" key="1">
    <source>
        <dbReference type="SAM" id="MobiDB-lite"/>
    </source>
</evidence>
<reference evidence="3 4" key="1">
    <citation type="journal article" date="2022" name="G3 (Bethesda)">
        <title>Whole-genome sequence and methylome profiling of the almond [Prunus dulcis (Mill.) D.A. Webb] cultivar 'Nonpareil'.</title>
        <authorList>
            <person name="D'Amico-Willman K.M."/>
            <person name="Ouma W.Z."/>
            <person name="Meulia T."/>
            <person name="Sideli G.M."/>
            <person name="Gradziel T.M."/>
            <person name="Fresnedo-Ramirez J."/>
        </authorList>
    </citation>
    <scope>NUCLEOTIDE SEQUENCE [LARGE SCALE GENOMIC DNA]</scope>
    <source>
        <strain evidence="3">Clone GOH B32 T37-40</strain>
    </source>
</reference>
<organism evidence="3 4">
    <name type="scientific">Prunus dulcis</name>
    <name type="common">Almond</name>
    <name type="synonym">Amygdalus dulcis</name>
    <dbReference type="NCBI Taxonomy" id="3755"/>
    <lineage>
        <taxon>Eukaryota</taxon>
        <taxon>Viridiplantae</taxon>
        <taxon>Streptophyta</taxon>
        <taxon>Embryophyta</taxon>
        <taxon>Tracheophyta</taxon>
        <taxon>Spermatophyta</taxon>
        <taxon>Magnoliopsida</taxon>
        <taxon>eudicotyledons</taxon>
        <taxon>Gunneridae</taxon>
        <taxon>Pentapetalae</taxon>
        <taxon>rosids</taxon>
        <taxon>fabids</taxon>
        <taxon>Rosales</taxon>
        <taxon>Rosaceae</taxon>
        <taxon>Amygdaloideae</taxon>
        <taxon>Amygdaleae</taxon>
        <taxon>Prunus</taxon>
    </lineage>
</organism>
<comment type="caution">
    <text evidence="3">The sequence shown here is derived from an EMBL/GenBank/DDBJ whole genome shotgun (WGS) entry which is preliminary data.</text>
</comment>
<dbReference type="InterPro" id="IPR013103">
    <property type="entry name" value="RVT_2"/>
</dbReference>
<dbReference type="EMBL" id="JAJFAZ020000002">
    <property type="protein sequence ID" value="KAI5341559.1"/>
    <property type="molecule type" value="Genomic_DNA"/>
</dbReference>
<protein>
    <recommendedName>
        <fullName evidence="2">Reverse transcriptase Ty1/copia-type domain-containing protein</fullName>
    </recommendedName>
</protein>
<sequence>MRTTESEEEPAFQEPETEEEPAYDPWVDDTPLRYRNLSEIYASCHSCIVEPENFDEAAQDEAWKKEIENEMNMIEKNQTWELVNRPFNKPIIGVKWVYKTKLNLDGSVQKHKARLVAKGYA</sequence>
<accession>A0AAD4ZDB3</accession>
<feature type="compositionally biased region" description="Acidic residues" evidence="1">
    <location>
        <begin position="1"/>
        <end position="22"/>
    </location>
</feature>
<feature type="region of interest" description="Disordered" evidence="1">
    <location>
        <begin position="1"/>
        <end position="26"/>
    </location>
</feature>
<evidence type="ECO:0000313" key="4">
    <source>
        <dbReference type="Proteomes" id="UP001054821"/>
    </source>
</evidence>
<feature type="domain" description="Reverse transcriptase Ty1/copia-type" evidence="2">
    <location>
        <begin position="77"/>
        <end position="120"/>
    </location>
</feature>
<dbReference type="Pfam" id="PF07727">
    <property type="entry name" value="RVT_2"/>
    <property type="match status" value="1"/>
</dbReference>
<gene>
    <name evidence="3" type="ORF">L3X38_009434</name>
</gene>
<keyword evidence="4" id="KW-1185">Reference proteome</keyword>
<proteinExistence type="predicted"/>
<dbReference type="AlphaFoldDB" id="A0AAD4ZDB3"/>
<name>A0AAD4ZDB3_PRUDU</name>